<comment type="caution">
    <text evidence="1">The sequence shown here is derived from an EMBL/GenBank/DDBJ whole genome shotgun (WGS) entry which is preliminary data.</text>
</comment>
<gene>
    <name evidence="1" type="ORF">Sradi_4406400</name>
</gene>
<accession>A0AAW2NRB8</accession>
<dbReference type="AlphaFoldDB" id="A0AAW2NRB8"/>
<sequence>MPKKPYLSGGCGTLADLPRTATLSVEAIGVARTMYLHQTEVPHLILKEQLIASGIRWKTSFPEY</sequence>
<dbReference type="EMBL" id="JACGWJ010000019">
    <property type="protein sequence ID" value="KAL0345751.1"/>
    <property type="molecule type" value="Genomic_DNA"/>
</dbReference>
<protein>
    <submittedName>
        <fullName evidence="1">Uncharacterized protein</fullName>
    </submittedName>
</protein>
<reference evidence="1" key="1">
    <citation type="submission" date="2020-06" db="EMBL/GenBank/DDBJ databases">
        <authorList>
            <person name="Li T."/>
            <person name="Hu X."/>
            <person name="Zhang T."/>
            <person name="Song X."/>
            <person name="Zhang H."/>
            <person name="Dai N."/>
            <person name="Sheng W."/>
            <person name="Hou X."/>
            <person name="Wei L."/>
        </authorList>
    </citation>
    <scope>NUCLEOTIDE SEQUENCE</scope>
    <source>
        <strain evidence="1">G02</strain>
        <tissue evidence="1">Leaf</tissue>
    </source>
</reference>
<proteinExistence type="predicted"/>
<reference evidence="1" key="2">
    <citation type="journal article" date="2024" name="Plant">
        <title>Genomic evolution and insights into agronomic trait innovations of Sesamum species.</title>
        <authorList>
            <person name="Miao H."/>
            <person name="Wang L."/>
            <person name="Qu L."/>
            <person name="Liu H."/>
            <person name="Sun Y."/>
            <person name="Le M."/>
            <person name="Wang Q."/>
            <person name="Wei S."/>
            <person name="Zheng Y."/>
            <person name="Lin W."/>
            <person name="Duan Y."/>
            <person name="Cao H."/>
            <person name="Xiong S."/>
            <person name="Wang X."/>
            <person name="Wei L."/>
            <person name="Li C."/>
            <person name="Ma Q."/>
            <person name="Ju M."/>
            <person name="Zhao R."/>
            <person name="Li G."/>
            <person name="Mu C."/>
            <person name="Tian Q."/>
            <person name="Mei H."/>
            <person name="Zhang T."/>
            <person name="Gao T."/>
            <person name="Zhang H."/>
        </authorList>
    </citation>
    <scope>NUCLEOTIDE SEQUENCE</scope>
    <source>
        <strain evidence="1">G02</strain>
    </source>
</reference>
<organism evidence="1">
    <name type="scientific">Sesamum radiatum</name>
    <name type="common">Black benniseed</name>
    <dbReference type="NCBI Taxonomy" id="300843"/>
    <lineage>
        <taxon>Eukaryota</taxon>
        <taxon>Viridiplantae</taxon>
        <taxon>Streptophyta</taxon>
        <taxon>Embryophyta</taxon>
        <taxon>Tracheophyta</taxon>
        <taxon>Spermatophyta</taxon>
        <taxon>Magnoliopsida</taxon>
        <taxon>eudicotyledons</taxon>
        <taxon>Gunneridae</taxon>
        <taxon>Pentapetalae</taxon>
        <taxon>asterids</taxon>
        <taxon>lamiids</taxon>
        <taxon>Lamiales</taxon>
        <taxon>Pedaliaceae</taxon>
        <taxon>Sesamum</taxon>
    </lineage>
</organism>
<evidence type="ECO:0000313" key="1">
    <source>
        <dbReference type="EMBL" id="KAL0345751.1"/>
    </source>
</evidence>
<name>A0AAW2NRB8_SESRA</name>